<accession>A0ABN9TE93</accession>
<evidence type="ECO:0000313" key="3">
    <source>
        <dbReference type="EMBL" id="CAK0844062.1"/>
    </source>
</evidence>
<feature type="signal peptide" evidence="2">
    <location>
        <begin position="1"/>
        <end position="36"/>
    </location>
</feature>
<keyword evidence="4" id="KW-1185">Reference proteome</keyword>
<proteinExistence type="predicted"/>
<keyword evidence="2" id="KW-0732">Signal</keyword>
<name>A0ABN9TE93_9DINO</name>
<gene>
    <name evidence="3" type="ORF">PCOR1329_LOCUS38233</name>
</gene>
<sequence>MARADPPPPPPPSTTPSIPIVLILLLLLLTPPPPPALQMPQARPGRTASLWAEGDPGRTRDGSWQRQNAGQREPLALEARVHAHGQRLPPHPLACSNIVLGCMSSGPFLARSTPGQFEADLE</sequence>
<dbReference type="Proteomes" id="UP001189429">
    <property type="component" value="Unassembled WGS sequence"/>
</dbReference>
<evidence type="ECO:0000256" key="2">
    <source>
        <dbReference type="SAM" id="SignalP"/>
    </source>
</evidence>
<evidence type="ECO:0000313" key="4">
    <source>
        <dbReference type="Proteomes" id="UP001189429"/>
    </source>
</evidence>
<organism evidence="3 4">
    <name type="scientific">Prorocentrum cordatum</name>
    <dbReference type="NCBI Taxonomy" id="2364126"/>
    <lineage>
        <taxon>Eukaryota</taxon>
        <taxon>Sar</taxon>
        <taxon>Alveolata</taxon>
        <taxon>Dinophyceae</taxon>
        <taxon>Prorocentrales</taxon>
        <taxon>Prorocentraceae</taxon>
        <taxon>Prorocentrum</taxon>
    </lineage>
</organism>
<feature type="chain" id="PRO_5046138562" evidence="2">
    <location>
        <begin position="37"/>
        <end position="122"/>
    </location>
</feature>
<evidence type="ECO:0000256" key="1">
    <source>
        <dbReference type="SAM" id="MobiDB-lite"/>
    </source>
</evidence>
<protein>
    <submittedName>
        <fullName evidence="3">Uncharacterized protein</fullName>
    </submittedName>
</protein>
<feature type="region of interest" description="Disordered" evidence="1">
    <location>
        <begin position="35"/>
        <end position="71"/>
    </location>
</feature>
<dbReference type="EMBL" id="CAUYUJ010014627">
    <property type="protein sequence ID" value="CAK0844062.1"/>
    <property type="molecule type" value="Genomic_DNA"/>
</dbReference>
<reference evidence="3" key="1">
    <citation type="submission" date="2023-10" db="EMBL/GenBank/DDBJ databases">
        <authorList>
            <person name="Chen Y."/>
            <person name="Shah S."/>
            <person name="Dougan E. K."/>
            <person name="Thang M."/>
            <person name="Chan C."/>
        </authorList>
    </citation>
    <scope>NUCLEOTIDE SEQUENCE [LARGE SCALE GENOMIC DNA]</scope>
</reference>
<comment type="caution">
    <text evidence="3">The sequence shown here is derived from an EMBL/GenBank/DDBJ whole genome shotgun (WGS) entry which is preliminary data.</text>
</comment>